<evidence type="ECO:0000313" key="11">
    <source>
        <dbReference type="Proteomes" id="UP000024533"/>
    </source>
</evidence>
<dbReference type="Gene3D" id="2.60.40.200">
    <property type="entry name" value="Superoxide dismutase, copper/zinc binding domain"/>
    <property type="match status" value="1"/>
</dbReference>
<feature type="region of interest" description="Disordered" evidence="8">
    <location>
        <begin position="107"/>
        <end position="133"/>
    </location>
</feature>
<dbReference type="GO" id="GO:0046872">
    <property type="term" value="F:metal ion binding"/>
    <property type="evidence" value="ECO:0007669"/>
    <property type="project" value="InterPro"/>
</dbReference>
<keyword evidence="11" id="KW-1185">Reference proteome</keyword>
<dbReference type="STRING" id="1215338.A0A059JJ39"/>
<comment type="caution">
    <text evidence="10">The sequence shown here is derived from an EMBL/GenBank/DDBJ whole genome shotgun (WGS) entry which is preliminary data.</text>
</comment>
<dbReference type="OrthoDB" id="159229at2759"/>
<comment type="similarity">
    <text evidence="3">Belongs to the Cu-Zn superoxide dismutase family.</text>
</comment>
<dbReference type="InterPro" id="IPR036423">
    <property type="entry name" value="SOD-like_Cu/Zn_dom_sf"/>
</dbReference>
<name>A0A059JJ39_TRIIM</name>
<gene>
    <name evidence="10" type="ORF">H109_00577</name>
</gene>
<evidence type="ECO:0000256" key="3">
    <source>
        <dbReference type="ARBA" id="ARBA00010457"/>
    </source>
</evidence>
<evidence type="ECO:0000256" key="9">
    <source>
        <dbReference type="SAM" id="SignalP"/>
    </source>
</evidence>
<proteinExistence type="inferred from homology"/>
<dbReference type="InterPro" id="IPR053257">
    <property type="entry name" value="Cu-only_SOD"/>
</dbReference>
<evidence type="ECO:0000256" key="7">
    <source>
        <dbReference type="ARBA" id="ARBA00049204"/>
    </source>
</evidence>
<dbReference type="OMA" id="FTYHIHV"/>
<keyword evidence="6" id="KW-0049">Antioxidant</keyword>
<evidence type="ECO:0000313" key="10">
    <source>
        <dbReference type="EMBL" id="KDB27663.1"/>
    </source>
</evidence>
<evidence type="ECO:0000256" key="4">
    <source>
        <dbReference type="ARBA" id="ARBA00012682"/>
    </source>
</evidence>
<dbReference type="PANTHER" id="PTHR20910:SF1">
    <property type="entry name" value="SUPEROXIDE DISMUTASE COPPER_ZINC BINDING DOMAIN-CONTAINING PROTEIN"/>
    <property type="match status" value="1"/>
</dbReference>
<keyword evidence="9" id="KW-0732">Signal</keyword>
<dbReference type="Proteomes" id="UP000024533">
    <property type="component" value="Unassembled WGS sequence"/>
</dbReference>
<sequence length="264" mass="27388">MKASLFFAYSALGLALATPTQDAPETVDNPLGVVYQAKLPETSRTGIRGTITATAHSSGRGVMFNLDFWGFDDEEGPFPYHIHVDPVPANGSCAATLDHLDPFGRGQRPPCDDSHPETCEPGDLSGKHGRLSTSGQEEHFSETYHDLYTSTKSGLGTFFGNRSIVIHAMNGTRLTCANFTLVERPGTSTGSVPRPTGTGIISSIFPTGTGAVSTSGIGGGHVPTISATYTPTATATPPAQNNGAGRLVGFSLGAIIAALAPLAL</sequence>
<protein>
    <recommendedName>
        <fullName evidence="4">superoxide dismutase</fullName>
        <ecNumber evidence="4">1.15.1.1</ecNumber>
    </recommendedName>
</protein>
<comment type="catalytic activity">
    <reaction evidence="7">
        <text>2 superoxide + 2 H(+) = H2O2 + O2</text>
        <dbReference type="Rhea" id="RHEA:20696"/>
        <dbReference type="ChEBI" id="CHEBI:15378"/>
        <dbReference type="ChEBI" id="CHEBI:15379"/>
        <dbReference type="ChEBI" id="CHEBI:16240"/>
        <dbReference type="ChEBI" id="CHEBI:18421"/>
        <dbReference type="EC" id="1.15.1.1"/>
    </reaction>
</comment>
<reference evidence="10 11" key="1">
    <citation type="submission" date="2014-02" db="EMBL/GenBank/DDBJ databases">
        <title>The Genome Sequence of Trichophyton interdigitale MR816.</title>
        <authorList>
            <consortium name="The Broad Institute Genomics Platform"/>
            <person name="Cuomo C.A."/>
            <person name="White T.C."/>
            <person name="Graser Y."/>
            <person name="Martinez-Rossi N."/>
            <person name="Heitman J."/>
            <person name="Young S.K."/>
            <person name="Zeng Q."/>
            <person name="Gargeya S."/>
            <person name="Abouelleil A."/>
            <person name="Alvarado L."/>
            <person name="Chapman S.B."/>
            <person name="Gainer-Dewar J."/>
            <person name="Goldberg J."/>
            <person name="Griggs A."/>
            <person name="Gujja S."/>
            <person name="Hansen M."/>
            <person name="Howarth C."/>
            <person name="Imamovic A."/>
            <person name="Larimer J."/>
            <person name="Martinez D."/>
            <person name="Murphy C."/>
            <person name="Pearson M.D."/>
            <person name="Persinoti G."/>
            <person name="Poon T."/>
            <person name="Priest M."/>
            <person name="Roberts A.D."/>
            <person name="Saif S."/>
            <person name="Shea T.D."/>
            <person name="Sykes S.N."/>
            <person name="Wortman J."/>
            <person name="Nusbaum C."/>
            <person name="Birren B."/>
        </authorList>
    </citation>
    <scope>NUCLEOTIDE SEQUENCE [LARGE SCALE GENOMIC DNA]</scope>
    <source>
        <strain evidence="10 11">MR816</strain>
    </source>
</reference>
<organism evidence="10 11">
    <name type="scientific">Trichophyton interdigitale (strain MR816)</name>
    <dbReference type="NCBI Taxonomy" id="1215338"/>
    <lineage>
        <taxon>Eukaryota</taxon>
        <taxon>Fungi</taxon>
        <taxon>Dikarya</taxon>
        <taxon>Ascomycota</taxon>
        <taxon>Pezizomycotina</taxon>
        <taxon>Eurotiomycetes</taxon>
        <taxon>Eurotiomycetidae</taxon>
        <taxon>Onygenales</taxon>
        <taxon>Arthrodermataceae</taxon>
        <taxon>Trichophyton</taxon>
    </lineage>
</organism>
<dbReference type="FunFam" id="2.60.40.200:FF:000007">
    <property type="entry name" value="Cell surface Cu-only superoxide dismutase 5"/>
    <property type="match status" value="1"/>
</dbReference>
<keyword evidence="5" id="KW-0964">Secreted</keyword>
<evidence type="ECO:0000256" key="6">
    <source>
        <dbReference type="ARBA" id="ARBA00022862"/>
    </source>
</evidence>
<dbReference type="EC" id="1.15.1.1" evidence="4"/>
<dbReference type="GO" id="GO:0005576">
    <property type="term" value="C:extracellular region"/>
    <property type="evidence" value="ECO:0007669"/>
    <property type="project" value="UniProtKB-SubCell"/>
</dbReference>
<comment type="subcellular location">
    <subcellularLocation>
        <location evidence="1">Cell envelope</location>
    </subcellularLocation>
    <subcellularLocation>
        <location evidence="2">Secreted</location>
    </subcellularLocation>
</comment>
<accession>A0A059JJ39</accession>
<evidence type="ECO:0000256" key="8">
    <source>
        <dbReference type="SAM" id="MobiDB-lite"/>
    </source>
</evidence>
<evidence type="ECO:0000256" key="1">
    <source>
        <dbReference type="ARBA" id="ARBA00004196"/>
    </source>
</evidence>
<dbReference type="PANTHER" id="PTHR20910">
    <property type="entry name" value="AGAP001623-PA"/>
    <property type="match status" value="1"/>
</dbReference>
<dbReference type="AlphaFoldDB" id="A0A059JJ39"/>
<dbReference type="EMBL" id="AOKY01000044">
    <property type="protein sequence ID" value="KDB27663.1"/>
    <property type="molecule type" value="Genomic_DNA"/>
</dbReference>
<feature type="chain" id="PRO_5001579503" description="superoxide dismutase" evidence="9">
    <location>
        <begin position="18"/>
        <end position="264"/>
    </location>
</feature>
<dbReference type="HOGENOM" id="CLU_063073_0_0_1"/>
<dbReference type="SUPFAM" id="SSF49329">
    <property type="entry name" value="Cu,Zn superoxide dismutase-like"/>
    <property type="match status" value="1"/>
</dbReference>
<evidence type="ECO:0000256" key="5">
    <source>
        <dbReference type="ARBA" id="ARBA00022525"/>
    </source>
</evidence>
<feature type="signal peptide" evidence="9">
    <location>
        <begin position="1"/>
        <end position="17"/>
    </location>
</feature>
<evidence type="ECO:0000256" key="2">
    <source>
        <dbReference type="ARBA" id="ARBA00004613"/>
    </source>
</evidence>
<dbReference type="GO" id="GO:0004784">
    <property type="term" value="F:superoxide dismutase activity"/>
    <property type="evidence" value="ECO:0007669"/>
    <property type="project" value="UniProtKB-EC"/>
</dbReference>